<dbReference type="CDD" id="cd06170">
    <property type="entry name" value="LuxR_C_like"/>
    <property type="match status" value="1"/>
</dbReference>
<keyword evidence="1 3" id="KW-0597">Phosphoprotein</keyword>
<evidence type="ECO:0000313" key="6">
    <source>
        <dbReference type="EMBL" id="BBL70843.1"/>
    </source>
</evidence>
<dbReference type="Pfam" id="PF00072">
    <property type="entry name" value="Response_reg"/>
    <property type="match status" value="1"/>
</dbReference>
<feature type="domain" description="Response regulatory" evidence="5">
    <location>
        <begin position="6"/>
        <end position="122"/>
    </location>
</feature>
<dbReference type="EMBL" id="AP019782">
    <property type="protein sequence ID" value="BBL70843.1"/>
    <property type="molecule type" value="Genomic_DNA"/>
</dbReference>
<dbReference type="SUPFAM" id="SSF46894">
    <property type="entry name" value="C-terminal effector domain of the bipartite response regulators"/>
    <property type="match status" value="1"/>
</dbReference>
<dbReference type="PRINTS" id="PR00038">
    <property type="entry name" value="HTHLUXR"/>
</dbReference>
<dbReference type="InterPro" id="IPR039420">
    <property type="entry name" value="WalR-like"/>
</dbReference>
<name>A0A8D5AGX1_9GAMM</name>
<proteinExistence type="predicted"/>
<dbReference type="SMART" id="SM00448">
    <property type="entry name" value="REC"/>
    <property type="match status" value="1"/>
</dbReference>
<evidence type="ECO:0000259" key="4">
    <source>
        <dbReference type="PROSITE" id="PS50043"/>
    </source>
</evidence>
<dbReference type="GO" id="GO:0003677">
    <property type="term" value="F:DNA binding"/>
    <property type="evidence" value="ECO:0007669"/>
    <property type="project" value="UniProtKB-KW"/>
</dbReference>
<dbReference type="CDD" id="cd17535">
    <property type="entry name" value="REC_NarL-like"/>
    <property type="match status" value="1"/>
</dbReference>
<evidence type="ECO:0000256" key="1">
    <source>
        <dbReference type="ARBA" id="ARBA00022553"/>
    </source>
</evidence>
<sequence>MQHPIRVMLVDDHAVVRAGYRVLLSQADHLEVAVEAESGEQACQFYVEHQPDVVVMDLSLPGIGGLAAIRRIRARDEGARILVFSIHDELAYVSRALEAGAKGYISKASAPDILLEAVLKIAEGGIYVEPELARRLEGQSAPGEPQAESFGNLSAREFDVFCLLAQGHTTRQVADELCMGYKTAANYATAIRGKLGVSTTAEMARLAYQNGLLKS</sequence>
<dbReference type="GO" id="GO:0000160">
    <property type="term" value="P:phosphorelay signal transduction system"/>
    <property type="evidence" value="ECO:0007669"/>
    <property type="project" value="InterPro"/>
</dbReference>
<dbReference type="SUPFAM" id="SSF52172">
    <property type="entry name" value="CheY-like"/>
    <property type="match status" value="1"/>
</dbReference>
<evidence type="ECO:0000313" key="7">
    <source>
        <dbReference type="Proteomes" id="UP000824988"/>
    </source>
</evidence>
<gene>
    <name evidence="6" type="ORF">MoryE10_14490</name>
</gene>
<dbReference type="GO" id="GO:0006355">
    <property type="term" value="P:regulation of DNA-templated transcription"/>
    <property type="evidence" value="ECO:0007669"/>
    <property type="project" value="InterPro"/>
</dbReference>
<dbReference type="Gene3D" id="3.40.50.2300">
    <property type="match status" value="1"/>
</dbReference>
<dbReference type="AlphaFoldDB" id="A0A8D5AGX1"/>
<dbReference type="KEGG" id="moz:MoryE10_14490"/>
<protein>
    <submittedName>
        <fullName evidence="6">DNA-binding response regulator</fullName>
    </submittedName>
</protein>
<dbReference type="InterPro" id="IPR016032">
    <property type="entry name" value="Sig_transdc_resp-reg_C-effctor"/>
</dbReference>
<dbReference type="PROSITE" id="PS50043">
    <property type="entry name" value="HTH_LUXR_2"/>
    <property type="match status" value="1"/>
</dbReference>
<evidence type="ECO:0000256" key="3">
    <source>
        <dbReference type="PROSITE-ProRule" id="PRU00169"/>
    </source>
</evidence>
<keyword evidence="7" id="KW-1185">Reference proteome</keyword>
<feature type="domain" description="HTH luxR-type" evidence="4">
    <location>
        <begin position="146"/>
        <end position="211"/>
    </location>
</feature>
<dbReference type="InterPro" id="IPR001789">
    <property type="entry name" value="Sig_transdc_resp-reg_receiver"/>
</dbReference>
<dbReference type="SMART" id="SM00421">
    <property type="entry name" value="HTH_LUXR"/>
    <property type="match status" value="1"/>
</dbReference>
<dbReference type="PANTHER" id="PTHR43214">
    <property type="entry name" value="TWO-COMPONENT RESPONSE REGULATOR"/>
    <property type="match status" value="1"/>
</dbReference>
<dbReference type="PROSITE" id="PS50110">
    <property type="entry name" value="RESPONSE_REGULATORY"/>
    <property type="match status" value="1"/>
</dbReference>
<dbReference type="InterPro" id="IPR011006">
    <property type="entry name" value="CheY-like_superfamily"/>
</dbReference>
<dbReference type="Pfam" id="PF00196">
    <property type="entry name" value="GerE"/>
    <property type="match status" value="1"/>
</dbReference>
<keyword evidence="2 6" id="KW-0238">DNA-binding</keyword>
<dbReference type="InterPro" id="IPR000792">
    <property type="entry name" value="Tscrpt_reg_LuxR_C"/>
</dbReference>
<dbReference type="InterPro" id="IPR058245">
    <property type="entry name" value="NreC/VraR/RcsB-like_REC"/>
</dbReference>
<feature type="modified residue" description="4-aspartylphosphate" evidence="3">
    <location>
        <position position="57"/>
    </location>
</feature>
<dbReference type="Proteomes" id="UP000824988">
    <property type="component" value="Chromosome"/>
</dbReference>
<dbReference type="RefSeq" id="WP_054773398.1">
    <property type="nucleotide sequence ID" value="NZ_AP019782.1"/>
</dbReference>
<evidence type="ECO:0000256" key="2">
    <source>
        <dbReference type="ARBA" id="ARBA00023125"/>
    </source>
</evidence>
<evidence type="ECO:0000259" key="5">
    <source>
        <dbReference type="PROSITE" id="PS50110"/>
    </source>
</evidence>
<dbReference type="PANTHER" id="PTHR43214:SF43">
    <property type="entry name" value="TWO-COMPONENT RESPONSE REGULATOR"/>
    <property type="match status" value="1"/>
</dbReference>
<organism evidence="6 7">
    <name type="scientific">Methylogaea oryzae</name>
    <dbReference type="NCBI Taxonomy" id="1295382"/>
    <lineage>
        <taxon>Bacteria</taxon>
        <taxon>Pseudomonadati</taxon>
        <taxon>Pseudomonadota</taxon>
        <taxon>Gammaproteobacteria</taxon>
        <taxon>Methylococcales</taxon>
        <taxon>Methylococcaceae</taxon>
        <taxon>Methylogaea</taxon>
    </lineage>
</organism>
<accession>A0A8D5AGX1</accession>
<reference evidence="6" key="1">
    <citation type="submission" date="2019-06" db="EMBL/GenBank/DDBJ databases">
        <title>Complete genome sequence of Methylogaea oryzae strain JCM16910.</title>
        <authorList>
            <person name="Asakawa S."/>
        </authorList>
    </citation>
    <scope>NUCLEOTIDE SEQUENCE</scope>
    <source>
        <strain evidence="6">E10</strain>
    </source>
</reference>